<comment type="caution">
    <text evidence="2">The sequence shown here is derived from an EMBL/GenBank/DDBJ whole genome shotgun (WGS) entry which is preliminary data.</text>
</comment>
<keyword evidence="1" id="KW-0732">Signal</keyword>
<sequence length="324" mass="35902">MKFRFLSLITLIFFGATVSVVSAASSDILVNIAPPNPDPYEETIITLNSYAYNLDSVLISWSQNGKVALSGIGKKSFSVTAPAAGAETNIVAKISLPDGVVETKITIKPSVMVLLWQANDSYVPPFYRGKAMPSLGSEIKVVAMPEISALGSSESLRRSMTYYWKKDYTNNVDGSGYGKNFFIYTNDYLEDSDNINVVASTLDQKYSSQASIDIGTTAPKILFYKNDSDFGTIWEQAIPDPYKIQTGETIEAVPYFISPKEIQTPTLVWKWFINDGLVNLQSFRKNLMPLQVEAGTHGTSKLRLEIESKDKIFQTASKEINIEF</sequence>
<name>A0A1F6Y402_9BACT</name>
<protein>
    <submittedName>
        <fullName evidence="2">Uncharacterized protein</fullName>
    </submittedName>
</protein>
<organism evidence="2 3">
    <name type="scientific">Candidatus Nomurabacteria bacterium RIFCSPLOWO2_02_FULL_40_67</name>
    <dbReference type="NCBI Taxonomy" id="1801787"/>
    <lineage>
        <taxon>Bacteria</taxon>
        <taxon>Candidatus Nomuraibacteriota</taxon>
    </lineage>
</organism>
<feature type="signal peptide" evidence="1">
    <location>
        <begin position="1"/>
        <end position="23"/>
    </location>
</feature>
<feature type="chain" id="PRO_5009527491" evidence="1">
    <location>
        <begin position="24"/>
        <end position="324"/>
    </location>
</feature>
<dbReference type="EMBL" id="MFVL01000023">
    <property type="protein sequence ID" value="OGJ01108.1"/>
    <property type="molecule type" value="Genomic_DNA"/>
</dbReference>
<dbReference type="Proteomes" id="UP000177693">
    <property type="component" value="Unassembled WGS sequence"/>
</dbReference>
<evidence type="ECO:0000313" key="3">
    <source>
        <dbReference type="Proteomes" id="UP000177693"/>
    </source>
</evidence>
<proteinExistence type="predicted"/>
<dbReference type="AlphaFoldDB" id="A0A1F6Y402"/>
<reference evidence="2 3" key="1">
    <citation type="journal article" date="2016" name="Nat. Commun.">
        <title>Thousands of microbial genomes shed light on interconnected biogeochemical processes in an aquifer system.</title>
        <authorList>
            <person name="Anantharaman K."/>
            <person name="Brown C.T."/>
            <person name="Hug L.A."/>
            <person name="Sharon I."/>
            <person name="Castelle C.J."/>
            <person name="Probst A.J."/>
            <person name="Thomas B.C."/>
            <person name="Singh A."/>
            <person name="Wilkins M.J."/>
            <person name="Karaoz U."/>
            <person name="Brodie E.L."/>
            <person name="Williams K.H."/>
            <person name="Hubbard S.S."/>
            <person name="Banfield J.F."/>
        </authorList>
    </citation>
    <scope>NUCLEOTIDE SEQUENCE [LARGE SCALE GENOMIC DNA]</scope>
</reference>
<accession>A0A1F6Y402</accession>
<gene>
    <name evidence="2" type="ORF">A3I23_02360</name>
</gene>
<evidence type="ECO:0000313" key="2">
    <source>
        <dbReference type="EMBL" id="OGJ01108.1"/>
    </source>
</evidence>
<evidence type="ECO:0000256" key="1">
    <source>
        <dbReference type="SAM" id="SignalP"/>
    </source>
</evidence>